<name>A0A7R8WVI6_9CRUS</name>
<gene>
    <name evidence="1" type="ORF">CTOB1V02_LOCUS16509</name>
</gene>
<reference evidence="1" key="1">
    <citation type="submission" date="2020-11" db="EMBL/GenBank/DDBJ databases">
        <authorList>
            <person name="Tran Van P."/>
        </authorList>
    </citation>
    <scope>NUCLEOTIDE SEQUENCE</scope>
</reference>
<dbReference type="EMBL" id="OB706790">
    <property type="protein sequence ID" value="CAD7238694.1"/>
    <property type="molecule type" value="Genomic_DNA"/>
</dbReference>
<sequence length="79" mass="9065">MPNTVRCALVVLREQCLQEEHINDCFWYARAGGYVLVEWGAIVPPTTSRSKSELWSVMETKPRILQLETQADDTLKPLM</sequence>
<proteinExistence type="predicted"/>
<evidence type="ECO:0000313" key="1">
    <source>
        <dbReference type="EMBL" id="CAD7238694.1"/>
    </source>
</evidence>
<dbReference type="AlphaFoldDB" id="A0A7R8WVI6"/>
<protein>
    <submittedName>
        <fullName evidence="1">Uncharacterized protein</fullName>
    </submittedName>
</protein>
<accession>A0A7R8WVI6</accession>
<organism evidence="1">
    <name type="scientific">Cyprideis torosa</name>
    <dbReference type="NCBI Taxonomy" id="163714"/>
    <lineage>
        <taxon>Eukaryota</taxon>
        <taxon>Metazoa</taxon>
        <taxon>Ecdysozoa</taxon>
        <taxon>Arthropoda</taxon>
        <taxon>Crustacea</taxon>
        <taxon>Oligostraca</taxon>
        <taxon>Ostracoda</taxon>
        <taxon>Podocopa</taxon>
        <taxon>Podocopida</taxon>
        <taxon>Cytherocopina</taxon>
        <taxon>Cytheroidea</taxon>
        <taxon>Cytherideidae</taxon>
        <taxon>Cyprideis</taxon>
    </lineage>
</organism>